<evidence type="ECO:0000259" key="3">
    <source>
        <dbReference type="Pfam" id="PF00704"/>
    </source>
</evidence>
<dbReference type="Proteomes" id="UP000574133">
    <property type="component" value="Unassembled WGS sequence"/>
</dbReference>
<dbReference type="InterPro" id="IPR001223">
    <property type="entry name" value="Glyco_hydro18_cat"/>
</dbReference>
<protein>
    <submittedName>
        <fullName evidence="4">Glycosyl hydrolase</fullName>
    </submittedName>
</protein>
<dbReference type="RefSeq" id="WP_185177601.1">
    <property type="nucleotide sequence ID" value="NZ_CBCSEP010000018.1"/>
</dbReference>
<dbReference type="Gene3D" id="3.10.50.10">
    <property type="match status" value="1"/>
</dbReference>
<dbReference type="GO" id="GO:0016787">
    <property type="term" value="F:hydrolase activity"/>
    <property type="evidence" value="ECO:0007669"/>
    <property type="project" value="UniProtKB-KW"/>
</dbReference>
<evidence type="ECO:0000256" key="1">
    <source>
        <dbReference type="SAM" id="MobiDB-lite"/>
    </source>
</evidence>
<dbReference type="InterPro" id="IPR017853">
    <property type="entry name" value="GH"/>
</dbReference>
<feature type="domain" description="GH18" evidence="3">
    <location>
        <begin position="150"/>
        <end position="357"/>
    </location>
</feature>
<dbReference type="AlphaFoldDB" id="A0A841TA80"/>
<gene>
    <name evidence="4" type="ORF">H4Q31_03100</name>
</gene>
<keyword evidence="4" id="KW-0378">Hydrolase</keyword>
<evidence type="ECO:0000313" key="5">
    <source>
        <dbReference type="Proteomes" id="UP000574133"/>
    </source>
</evidence>
<sequence length="374" mass="40855">MLAPRSLRKRSSRKQSVLRRVAILASVLCLLAAVGVAWLLIDNHSPDASKKPQRAESPPELSAWLADWEWEAGLSDLRTAAAGMSGLQVFAAYFDKEDHLTFTTEFQDAYGQIREAAETDGVEHLSLTVVNDILYEDGTESQKDADLIGRLTADSGSRGRHVEEIVNALRSYPFDGVELDYEKIPSSDWDGMSLLISELYERLAPLGKSLRVVLEPGIPFDKVKLPSGPTYVVMAYNLHGGFSGPGPKADLSFIRKLGAKMDSLPGEPYLALAAGGFDWLDSSGKVTSLTERQAEELASLSEASPGRDSESGSLHFRYEDDDGNKHTVWYADEETLALWAETARSIGYSHVAIWRLGGIGEESLGWMKSVGASS</sequence>
<comment type="caution">
    <text evidence="4">The sequence shown here is derived from an EMBL/GenBank/DDBJ whole genome shotgun (WGS) entry which is preliminary data.</text>
</comment>
<keyword evidence="2" id="KW-0812">Transmembrane</keyword>
<dbReference type="InterPro" id="IPR029070">
    <property type="entry name" value="Chitinase_insertion_sf"/>
</dbReference>
<evidence type="ECO:0000256" key="2">
    <source>
        <dbReference type="SAM" id="Phobius"/>
    </source>
</evidence>
<organism evidence="4 5">
    <name type="scientific">Cohnella lubricantis</name>
    <dbReference type="NCBI Taxonomy" id="2163172"/>
    <lineage>
        <taxon>Bacteria</taxon>
        <taxon>Bacillati</taxon>
        <taxon>Bacillota</taxon>
        <taxon>Bacilli</taxon>
        <taxon>Bacillales</taxon>
        <taxon>Paenibacillaceae</taxon>
        <taxon>Cohnella</taxon>
    </lineage>
</organism>
<dbReference type="GO" id="GO:0005975">
    <property type="term" value="P:carbohydrate metabolic process"/>
    <property type="evidence" value="ECO:0007669"/>
    <property type="project" value="InterPro"/>
</dbReference>
<dbReference type="Pfam" id="PF00704">
    <property type="entry name" value="Glyco_hydro_18"/>
    <property type="match status" value="1"/>
</dbReference>
<keyword evidence="2" id="KW-1133">Transmembrane helix</keyword>
<reference evidence="4 5" key="1">
    <citation type="submission" date="2020-08" db="EMBL/GenBank/DDBJ databases">
        <title>Cohnella phylogeny.</title>
        <authorList>
            <person name="Dunlap C."/>
        </authorList>
    </citation>
    <scope>NUCLEOTIDE SEQUENCE [LARGE SCALE GENOMIC DNA]</scope>
    <source>
        <strain evidence="4 5">DSM 103658</strain>
    </source>
</reference>
<dbReference type="Gene3D" id="3.20.20.80">
    <property type="entry name" value="Glycosidases"/>
    <property type="match status" value="1"/>
</dbReference>
<dbReference type="SUPFAM" id="SSF51445">
    <property type="entry name" value="(Trans)glycosidases"/>
    <property type="match status" value="1"/>
</dbReference>
<keyword evidence="5" id="KW-1185">Reference proteome</keyword>
<dbReference type="PANTHER" id="PTHR46066">
    <property type="entry name" value="CHITINASE DOMAIN-CONTAINING PROTEIN 1 FAMILY MEMBER"/>
    <property type="match status" value="1"/>
</dbReference>
<proteinExistence type="predicted"/>
<feature type="region of interest" description="Disordered" evidence="1">
    <location>
        <begin position="297"/>
        <end position="317"/>
    </location>
</feature>
<feature type="transmembrane region" description="Helical" evidence="2">
    <location>
        <begin position="21"/>
        <end position="41"/>
    </location>
</feature>
<name>A0A841TA80_9BACL</name>
<evidence type="ECO:0000313" key="4">
    <source>
        <dbReference type="EMBL" id="MBB6676308.1"/>
    </source>
</evidence>
<dbReference type="EMBL" id="JACJVN010000014">
    <property type="protein sequence ID" value="MBB6676308.1"/>
    <property type="molecule type" value="Genomic_DNA"/>
</dbReference>
<keyword evidence="2" id="KW-0472">Membrane</keyword>
<accession>A0A841TA80</accession>
<dbReference type="PANTHER" id="PTHR46066:SF2">
    <property type="entry name" value="CHITINASE DOMAIN-CONTAINING PROTEIN 1"/>
    <property type="match status" value="1"/>
</dbReference>